<sequence>MVGVAKYDCWQESGRGKDLQCCVHGRPCPFAQPVGSEMSDSEKDRQQAKATNGYDEVALPQERRRHSPKRCANIAKNLSEKSSKHRERNDRSIRRSGSLVKGQKRYSQKYTQKASLSPECFLVLVNNSEKILSHESEVSMGEGEILGHRVGRHRVQRSSHPKGLQMSSNIKKSSQGNARADRIRCAHCRCEHDTNTQRYEFVPAPSPLRSCGSTVRTAKCPATKTSSLCNVYIGVLTQREAEDSVVEPTSFKLYHKLPAIRSLGEIPPKLPLMIVYRNDNGMHYHYGIKERRRFVENADNSGQVLPIISFQVDYGDTQAPIFTSIRSLVHYYTVYSQLRRTDDGGNVVDIFPRWHRCRQIVGDEDE</sequence>
<accession>A0A9J2P7U6</accession>
<feature type="region of interest" description="Disordered" evidence="1">
    <location>
        <begin position="152"/>
        <end position="176"/>
    </location>
</feature>
<evidence type="ECO:0000256" key="1">
    <source>
        <dbReference type="SAM" id="MobiDB-lite"/>
    </source>
</evidence>
<dbReference type="WBParaSite" id="ALUE_0000595501-mRNA-1">
    <property type="protein sequence ID" value="ALUE_0000595501-mRNA-1"/>
    <property type="gene ID" value="ALUE_0000595501"/>
</dbReference>
<feature type="compositionally biased region" description="Polar residues" evidence="1">
    <location>
        <begin position="165"/>
        <end position="176"/>
    </location>
</feature>
<feature type="region of interest" description="Disordered" evidence="1">
    <location>
        <begin position="33"/>
        <end position="111"/>
    </location>
</feature>
<dbReference type="Proteomes" id="UP000036681">
    <property type="component" value="Unplaced"/>
</dbReference>
<proteinExistence type="predicted"/>
<keyword evidence="2" id="KW-1185">Reference proteome</keyword>
<protein>
    <submittedName>
        <fullName evidence="3">SH2 domain-containing protein</fullName>
    </submittedName>
</protein>
<dbReference type="PANTHER" id="PTHR31128">
    <property type="entry name" value="PROTEIN CBR-CLEC-135-RELATED"/>
    <property type="match status" value="1"/>
</dbReference>
<dbReference type="PANTHER" id="PTHR31128:SF9">
    <property type="entry name" value="DUF3444 DOMAIN-CONTAINING PROTEIN-RELATED"/>
    <property type="match status" value="1"/>
</dbReference>
<reference evidence="3" key="1">
    <citation type="submission" date="2023-03" db="UniProtKB">
        <authorList>
            <consortium name="WormBaseParasite"/>
        </authorList>
    </citation>
    <scope>IDENTIFICATION</scope>
</reference>
<organism evidence="2 3">
    <name type="scientific">Ascaris lumbricoides</name>
    <name type="common">Giant roundworm</name>
    <dbReference type="NCBI Taxonomy" id="6252"/>
    <lineage>
        <taxon>Eukaryota</taxon>
        <taxon>Metazoa</taxon>
        <taxon>Ecdysozoa</taxon>
        <taxon>Nematoda</taxon>
        <taxon>Chromadorea</taxon>
        <taxon>Rhabditida</taxon>
        <taxon>Spirurina</taxon>
        <taxon>Ascaridomorpha</taxon>
        <taxon>Ascaridoidea</taxon>
        <taxon>Ascarididae</taxon>
        <taxon>Ascaris</taxon>
    </lineage>
</organism>
<evidence type="ECO:0000313" key="2">
    <source>
        <dbReference type="Proteomes" id="UP000036681"/>
    </source>
</evidence>
<dbReference type="AlphaFoldDB" id="A0A9J2P7U6"/>
<evidence type="ECO:0000313" key="3">
    <source>
        <dbReference type="WBParaSite" id="ALUE_0000595501-mRNA-1"/>
    </source>
</evidence>
<name>A0A9J2P7U6_ASCLU</name>
<feature type="compositionally biased region" description="Basic and acidic residues" evidence="1">
    <location>
        <begin position="78"/>
        <end position="93"/>
    </location>
</feature>